<comment type="caution">
    <text evidence="1">The sequence shown here is derived from an EMBL/GenBank/DDBJ whole genome shotgun (WGS) entry which is preliminary data.</text>
</comment>
<reference evidence="1 2" key="1">
    <citation type="submission" date="2024-10" db="EMBL/GenBank/DDBJ databases">
        <title>Updated reference genomes for cyclostephanoid diatoms.</title>
        <authorList>
            <person name="Roberts W.R."/>
            <person name="Alverson A.J."/>
        </authorList>
    </citation>
    <scope>NUCLEOTIDE SEQUENCE [LARGE SCALE GENOMIC DNA]</scope>
    <source>
        <strain evidence="1 2">AJA010-31</strain>
    </source>
</reference>
<dbReference type="EMBL" id="JALLPJ020000357">
    <property type="protein sequence ID" value="KAL3794441.1"/>
    <property type="molecule type" value="Genomic_DNA"/>
</dbReference>
<evidence type="ECO:0000313" key="1">
    <source>
        <dbReference type="EMBL" id="KAL3794441.1"/>
    </source>
</evidence>
<organism evidence="1 2">
    <name type="scientific">Cyclotella atomus</name>
    <dbReference type="NCBI Taxonomy" id="382360"/>
    <lineage>
        <taxon>Eukaryota</taxon>
        <taxon>Sar</taxon>
        <taxon>Stramenopiles</taxon>
        <taxon>Ochrophyta</taxon>
        <taxon>Bacillariophyta</taxon>
        <taxon>Coscinodiscophyceae</taxon>
        <taxon>Thalassiosirophycidae</taxon>
        <taxon>Stephanodiscales</taxon>
        <taxon>Stephanodiscaceae</taxon>
        <taxon>Cyclotella</taxon>
    </lineage>
</organism>
<evidence type="ECO:0000313" key="2">
    <source>
        <dbReference type="Proteomes" id="UP001530400"/>
    </source>
</evidence>
<accession>A0ABD3Q398</accession>
<evidence type="ECO:0008006" key="3">
    <source>
        <dbReference type="Google" id="ProtNLM"/>
    </source>
</evidence>
<sequence length="160" mass="18218">MQQCSNKCQAADWKDKDDPHRNLCQVYCNNTKTQNTVWSGGDGEEFPVAVGLQSIGLLDKDLFWECMDQRADCLLEEIKRIHDIGEAKKKLFMKGIGLNCNVMYNLDMPILQASVTFVDPSVDDGRTFSKQDIVHYVMFVSIREGGEDVRRRLHPFTTPG</sequence>
<dbReference type="AlphaFoldDB" id="A0ABD3Q398"/>
<gene>
    <name evidence="1" type="ORF">ACHAWO_000224</name>
</gene>
<dbReference type="Proteomes" id="UP001530400">
    <property type="component" value="Unassembled WGS sequence"/>
</dbReference>
<proteinExistence type="predicted"/>
<name>A0ABD3Q398_9STRA</name>
<protein>
    <recommendedName>
        <fullName evidence="3">MYND-type domain-containing protein</fullName>
    </recommendedName>
</protein>
<keyword evidence="2" id="KW-1185">Reference proteome</keyword>